<name>A0A2J6S9Y6_HYAVF</name>
<keyword evidence="2 7" id="KW-0378">Hydrolase</keyword>
<dbReference type="Proteomes" id="UP000235786">
    <property type="component" value="Unassembled WGS sequence"/>
</dbReference>
<reference evidence="9 10" key="1">
    <citation type="submission" date="2016-04" db="EMBL/GenBank/DDBJ databases">
        <title>A degradative enzymes factory behind the ericoid mycorrhizal symbiosis.</title>
        <authorList>
            <consortium name="DOE Joint Genome Institute"/>
            <person name="Martino E."/>
            <person name="Morin E."/>
            <person name="Grelet G."/>
            <person name="Kuo A."/>
            <person name="Kohler A."/>
            <person name="Daghino S."/>
            <person name="Barry K."/>
            <person name="Choi C."/>
            <person name="Cichocki N."/>
            <person name="Clum A."/>
            <person name="Copeland A."/>
            <person name="Hainaut M."/>
            <person name="Haridas S."/>
            <person name="Labutti K."/>
            <person name="Lindquist E."/>
            <person name="Lipzen A."/>
            <person name="Khouja H.-R."/>
            <person name="Murat C."/>
            <person name="Ohm R."/>
            <person name="Olson A."/>
            <person name="Spatafora J."/>
            <person name="Veneault-Fourrey C."/>
            <person name="Henrissat B."/>
            <person name="Grigoriev I."/>
            <person name="Martin F."/>
            <person name="Perotto S."/>
        </authorList>
    </citation>
    <scope>NUCLEOTIDE SEQUENCE [LARGE SCALE GENOMIC DNA]</scope>
    <source>
        <strain evidence="9 10">F</strain>
    </source>
</reference>
<dbReference type="InterPro" id="IPR039383">
    <property type="entry name" value="FHIT"/>
</dbReference>
<dbReference type="CDD" id="cd01275">
    <property type="entry name" value="FHIT"/>
    <property type="match status" value="1"/>
</dbReference>
<feature type="domain" description="HIT" evidence="8">
    <location>
        <begin position="7"/>
        <end position="132"/>
    </location>
</feature>
<dbReference type="GO" id="GO:0047710">
    <property type="term" value="F:bis(5'-adenosyl)-triphosphatase activity"/>
    <property type="evidence" value="ECO:0007669"/>
    <property type="project" value="UniProtKB-UniRule"/>
</dbReference>
<dbReference type="FunFam" id="3.30.428.10:FF:000011">
    <property type="entry name" value="Fragile histidine triad"/>
    <property type="match status" value="1"/>
</dbReference>
<evidence type="ECO:0000256" key="5">
    <source>
        <dbReference type="PIRSR" id="PIRSR639383-3"/>
    </source>
</evidence>
<sequence length="189" mass="21264">MASKSPELTYFGPYEITTQVFYNTPHSYCLVNIKPLLPGHVLVISNRMVPRLTDLTATEVTDLFTTVQKVEKMLAKVYFTDKEAEGGTVGKVEDGAFNVAMQDGVSAGQTVPHVHVHIIPRPKTSPQNDEIYARMESEEGNVGGALWDRSRPVNQGWFAKPEESERKNRSEEEMVKEATFFREQMALID</sequence>
<dbReference type="EMBL" id="KZ613938">
    <property type="protein sequence ID" value="PMD47578.1"/>
    <property type="molecule type" value="Genomic_DNA"/>
</dbReference>
<evidence type="ECO:0000256" key="7">
    <source>
        <dbReference type="RuleBase" id="RU366076"/>
    </source>
</evidence>
<feature type="short sequence motif" description="Histidine triad motif" evidence="6">
    <location>
        <begin position="113"/>
        <end position="117"/>
    </location>
</feature>
<feature type="binding site" evidence="4">
    <location>
        <begin position="108"/>
        <end position="111"/>
    </location>
    <ligand>
        <name>substrate</name>
    </ligand>
</feature>
<comment type="catalytic activity">
    <reaction evidence="7">
        <text>P(1),P(3)-bis(5'-adenosyl) triphosphate + H2O = AMP + ADP + 2 H(+)</text>
        <dbReference type="Rhea" id="RHEA:13893"/>
        <dbReference type="ChEBI" id="CHEBI:15377"/>
        <dbReference type="ChEBI" id="CHEBI:15378"/>
        <dbReference type="ChEBI" id="CHEBI:58529"/>
        <dbReference type="ChEBI" id="CHEBI:456215"/>
        <dbReference type="ChEBI" id="CHEBI:456216"/>
        <dbReference type="EC" id="3.6.1.29"/>
    </reaction>
</comment>
<evidence type="ECO:0000256" key="4">
    <source>
        <dbReference type="PIRSR" id="PIRSR639383-2"/>
    </source>
</evidence>
<dbReference type="PANTHER" id="PTHR46243">
    <property type="entry name" value="BIS(5'-ADENOSYL)-TRIPHOSPHATASE"/>
    <property type="match status" value="1"/>
</dbReference>
<evidence type="ECO:0000256" key="1">
    <source>
        <dbReference type="ARBA" id="ARBA00022741"/>
    </source>
</evidence>
<dbReference type="STRING" id="1149755.A0A2J6S9Y6"/>
<dbReference type="Pfam" id="PF01230">
    <property type="entry name" value="HIT"/>
    <property type="match status" value="1"/>
</dbReference>
<comment type="cofactor">
    <cofactor evidence="7">
        <name>Mn(2+)</name>
        <dbReference type="ChEBI" id="CHEBI:29035"/>
    </cofactor>
</comment>
<dbReference type="InterPro" id="IPR036265">
    <property type="entry name" value="HIT-like_sf"/>
</dbReference>
<evidence type="ECO:0000256" key="6">
    <source>
        <dbReference type="PROSITE-ProRule" id="PRU00464"/>
    </source>
</evidence>
<organism evidence="9 10">
    <name type="scientific">Hyaloscypha variabilis (strain UAMH 11265 / GT02V1 / F)</name>
    <name type="common">Meliniomyces variabilis</name>
    <dbReference type="NCBI Taxonomy" id="1149755"/>
    <lineage>
        <taxon>Eukaryota</taxon>
        <taxon>Fungi</taxon>
        <taxon>Dikarya</taxon>
        <taxon>Ascomycota</taxon>
        <taxon>Pezizomycotina</taxon>
        <taxon>Leotiomycetes</taxon>
        <taxon>Helotiales</taxon>
        <taxon>Hyaloscyphaceae</taxon>
        <taxon>Hyaloscypha</taxon>
        <taxon>Hyaloscypha variabilis</taxon>
    </lineage>
</organism>
<gene>
    <name evidence="9" type="ORF">L207DRAFT_540433</name>
</gene>
<accession>A0A2J6S9Y6</accession>
<dbReference type="SUPFAM" id="SSF54197">
    <property type="entry name" value="HIT-like"/>
    <property type="match status" value="1"/>
</dbReference>
<dbReference type="InterPro" id="IPR011146">
    <property type="entry name" value="HIT-like"/>
</dbReference>
<evidence type="ECO:0000256" key="2">
    <source>
        <dbReference type="ARBA" id="ARBA00022801"/>
    </source>
</evidence>
<dbReference type="PROSITE" id="PS51084">
    <property type="entry name" value="HIT_2"/>
    <property type="match status" value="1"/>
</dbReference>
<feature type="binding site" evidence="4">
    <location>
        <position position="117"/>
    </location>
    <ligand>
        <name>substrate</name>
    </ligand>
</feature>
<keyword evidence="10" id="KW-1185">Reference proteome</keyword>
<dbReference type="EC" id="3.6.1.29" evidence="7"/>
<dbReference type="InterPro" id="IPR051884">
    <property type="entry name" value="Bis(5'-adenosyl)-TPase_reg"/>
</dbReference>
<evidence type="ECO:0000256" key="3">
    <source>
        <dbReference type="PIRSR" id="PIRSR639383-1"/>
    </source>
</evidence>
<dbReference type="Gene3D" id="3.30.428.10">
    <property type="entry name" value="HIT-like"/>
    <property type="match status" value="1"/>
</dbReference>
<dbReference type="AlphaFoldDB" id="A0A2J6S9Y6"/>
<dbReference type="OrthoDB" id="680339at2759"/>
<protein>
    <recommendedName>
        <fullName evidence="7">Bis(5'-adenosyl)-triphosphatase</fullName>
        <ecNumber evidence="7">3.6.1.29</ecNumber>
    </recommendedName>
</protein>
<evidence type="ECO:0000313" key="9">
    <source>
        <dbReference type="EMBL" id="PMD47578.1"/>
    </source>
</evidence>
<feature type="active site" description="Tele-AMP-histidine intermediate" evidence="3">
    <location>
        <position position="115"/>
    </location>
</feature>
<feature type="binding site" evidence="4">
    <location>
        <position position="32"/>
    </location>
    <ligand>
        <name>substrate</name>
    </ligand>
</feature>
<dbReference type="GO" id="GO:0000166">
    <property type="term" value="F:nucleotide binding"/>
    <property type="evidence" value="ECO:0007669"/>
    <property type="project" value="UniProtKB-KW"/>
</dbReference>
<dbReference type="PANTHER" id="PTHR46243:SF1">
    <property type="entry name" value="BIS(5'-ADENOSYL)-TRIPHOSPHATASE"/>
    <property type="match status" value="1"/>
</dbReference>
<proteinExistence type="predicted"/>
<evidence type="ECO:0000259" key="8">
    <source>
        <dbReference type="PROSITE" id="PS51084"/>
    </source>
</evidence>
<keyword evidence="1 7" id="KW-0547">Nucleotide-binding</keyword>
<dbReference type="PROSITE" id="PS00892">
    <property type="entry name" value="HIT_1"/>
    <property type="match status" value="1"/>
</dbReference>
<feature type="binding site" evidence="4">
    <location>
        <position position="102"/>
    </location>
    <ligand>
        <name>substrate</name>
    </ligand>
</feature>
<feature type="site" description="Important for induction of apoptosis" evidence="5">
    <location>
        <position position="132"/>
    </location>
</feature>
<dbReference type="InterPro" id="IPR019808">
    <property type="entry name" value="Histidine_triad_CS"/>
</dbReference>
<evidence type="ECO:0000313" key="10">
    <source>
        <dbReference type="Proteomes" id="UP000235786"/>
    </source>
</evidence>